<dbReference type="SMART" id="SM00543">
    <property type="entry name" value="MIF4G"/>
    <property type="match status" value="1"/>
</dbReference>
<keyword evidence="3" id="KW-0678">Repressor</keyword>
<dbReference type="PANTHER" id="PTHR23253:SF9">
    <property type="entry name" value="EUKARYOTIC TRANSLATION INITIATION FACTOR 4 GAMMA 2"/>
    <property type="match status" value="1"/>
</dbReference>
<evidence type="ECO:0000256" key="3">
    <source>
        <dbReference type="ARBA" id="ARBA00022491"/>
    </source>
</evidence>
<feature type="region of interest" description="Disordered" evidence="14">
    <location>
        <begin position="367"/>
        <end position="419"/>
    </location>
</feature>
<dbReference type="GO" id="GO:0003729">
    <property type="term" value="F:mRNA binding"/>
    <property type="evidence" value="ECO:0007669"/>
    <property type="project" value="TreeGrafter"/>
</dbReference>
<evidence type="ECO:0000256" key="12">
    <source>
        <dbReference type="ARBA" id="ARBA00040449"/>
    </source>
</evidence>
<dbReference type="Pfam" id="PF02847">
    <property type="entry name" value="MA3"/>
    <property type="match status" value="1"/>
</dbReference>
<evidence type="ECO:0000256" key="14">
    <source>
        <dbReference type="SAM" id="MobiDB-lite"/>
    </source>
</evidence>
<keyword evidence="5" id="KW-0396">Initiation factor</keyword>
<dbReference type="InterPro" id="IPR016024">
    <property type="entry name" value="ARM-type_fold"/>
</dbReference>
<dbReference type="GO" id="GO:0006417">
    <property type="term" value="P:regulation of translation"/>
    <property type="evidence" value="ECO:0007669"/>
    <property type="project" value="UniProtKB-KW"/>
</dbReference>
<evidence type="ECO:0000256" key="7">
    <source>
        <dbReference type="ARBA" id="ARBA00022843"/>
    </source>
</evidence>
<dbReference type="PROSITE" id="PS51363">
    <property type="entry name" value="W2"/>
    <property type="match status" value="1"/>
</dbReference>
<feature type="compositionally biased region" description="Gly residues" evidence="14">
    <location>
        <begin position="319"/>
        <end position="328"/>
    </location>
</feature>
<dbReference type="Proteomes" id="UP001075354">
    <property type="component" value="Chromosome 2"/>
</dbReference>
<evidence type="ECO:0000256" key="13">
    <source>
        <dbReference type="ARBA" id="ARBA00046720"/>
    </source>
</evidence>
<evidence type="ECO:0000256" key="2">
    <source>
        <dbReference type="ARBA" id="ARBA00022481"/>
    </source>
</evidence>
<feature type="domain" description="W2" evidence="15">
    <location>
        <begin position="698"/>
        <end position="889"/>
    </location>
</feature>
<evidence type="ECO:0000256" key="6">
    <source>
        <dbReference type="ARBA" id="ARBA00022553"/>
    </source>
</evidence>
<dbReference type="InterPro" id="IPR003307">
    <property type="entry name" value="W2_domain"/>
</dbReference>
<comment type="function">
    <text evidence="11">Appears to play a role in the switch from cap-dependent to IRES-mediated translation during mitosis, apoptosis and viral infection. Cleaved by some caspases and viral proteases.</text>
</comment>
<keyword evidence="7" id="KW-0832">Ubl conjugation</keyword>
<feature type="compositionally biased region" description="Low complexity" evidence="14">
    <location>
        <begin position="389"/>
        <end position="410"/>
    </location>
</feature>
<proteinExistence type="inferred from homology"/>
<evidence type="ECO:0000259" key="16">
    <source>
        <dbReference type="PROSITE" id="PS51366"/>
    </source>
</evidence>
<dbReference type="EMBL" id="JAPTSV010000002">
    <property type="protein sequence ID" value="KAJ1530338.1"/>
    <property type="molecule type" value="Genomic_DNA"/>
</dbReference>
<accession>A0AAV7Y125</accession>
<keyword evidence="8" id="KW-0810">Translation regulation</keyword>
<sequence length="892" mass="101729">MQGLFLEAGSVDSLVSSNLNLNTSWMDDTRSLITKRRWIPPSTIRRDDALTQETKNDLLFRKVRGILNKLTPEKFQKLSDDLLAIQLDTSTILKGVILLIFEKALDEPKYSSMYAQLCKRLSEEAPNFEPEGKPCTFLLLLLNKCRTEFENRAQATKAFERNDGIQLTTEEEERRTLAKRKMLGNIKFIGELGKLGILAERVLHECIQQLLLDSKKKIVKEAAEDLECLSQIMCTCGRLLDSEMARGLMNQYFTRMKVLAENPELPRRIRFMLRDVIELRANRWIPRKAAAVEGPMPMHQIRDDSDPPVRSYTPPSRGDGVGRSGGGGGLVSSMGMTDYFRPPNKIRPGGFDEIGYGYPSVGGPNQPLISPRYGNGYSGRDGGRDGHHNNNNNNNNRGNFRGQNFQNHGKNYNHHNNHHNFNNNNSVKELGPRLKKLMNDTDNTNIEEVQLRPSANSMLFKQTATKQPMLNRSVLGPPPGRTVNLLNEPINAPKAHPPLLHKEQPILIKQVSQDKNKNAKKDKGPTKEEVLKKVGTMMEEFIKNNNLEEAVSAYREHKIPDRFVTAALHSILAHVVDKSDKEREQVLNYVVALRKENFVTLHQFNDSFKELVSQMSEKEQEIPRILSHLANYAARAVILELMTLSDVAEVTEGGSYYPLFMLTLQILNKEMGKADLTKLFNDSKINLMSTLPEIDRTKERMSEILDERSLTFLFPLLRIQSALWKQIQADPVPHQFYKWIKETLDPAHQSDSGFINALMTVLLKYISQESTLAEGCDPNVVPDKALQEKEKALLEKYKLVLKAFLHDHVDLQVTAVYSLQVFCYTNNFPKGMLLRWFVNLYDLEVIEEEAFFKWKEDISDDYPGKGKALFQVNQWLMWLAEAESEEEEDGDA</sequence>
<organism evidence="17 18">
    <name type="scientific">Megalurothrips usitatus</name>
    <name type="common">bean blossom thrips</name>
    <dbReference type="NCBI Taxonomy" id="439358"/>
    <lineage>
        <taxon>Eukaryota</taxon>
        <taxon>Metazoa</taxon>
        <taxon>Ecdysozoa</taxon>
        <taxon>Arthropoda</taxon>
        <taxon>Hexapoda</taxon>
        <taxon>Insecta</taxon>
        <taxon>Pterygota</taxon>
        <taxon>Neoptera</taxon>
        <taxon>Paraneoptera</taxon>
        <taxon>Thysanoptera</taxon>
        <taxon>Terebrantia</taxon>
        <taxon>Thripoidea</taxon>
        <taxon>Thripidae</taxon>
        <taxon>Megalurothrips</taxon>
    </lineage>
</organism>
<evidence type="ECO:0000256" key="9">
    <source>
        <dbReference type="ARBA" id="ARBA00022917"/>
    </source>
</evidence>
<dbReference type="InterPro" id="IPR003890">
    <property type="entry name" value="MIF4G-like_typ-3"/>
</dbReference>
<dbReference type="AlphaFoldDB" id="A0AAV7Y125"/>
<dbReference type="Gene3D" id="1.25.40.180">
    <property type="match status" value="3"/>
</dbReference>
<keyword evidence="9" id="KW-0648">Protein biosynthesis</keyword>
<comment type="similarity">
    <text evidence="1">Belongs to the eukaryotic initiation factor 4G family.</text>
</comment>
<keyword evidence="2" id="KW-0488">Methylation</keyword>
<name>A0AAV7Y125_9NEOP</name>
<keyword evidence="10" id="KW-0007">Acetylation</keyword>
<dbReference type="PROSITE" id="PS51366">
    <property type="entry name" value="MI"/>
    <property type="match status" value="1"/>
</dbReference>
<dbReference type="FunFam" id="1.25.40.180:FF:000061">
    <property type="entry name" value="Eukaryotic translation initiation factor 4 gamma 2"/>
    <property type="match status" value="1"/>
</dbReference>
<dbReference type="Pfam" id="PF02854">
    <property type="entry name" value="MIF4G"/>
    <property type="match status" value="1"/>
</dbReference>
<evidence type="ECO:0000256" key="8">
    <source>
        <dbReference type="ARBA" id="ARBA00022845"/>
    </source>
</evidence>
<dbReference type="InterPro" id="IPR003891">
    <property type="entry name" value="Initiation_fac_eIF4g_MI"/>
</dbReference>
<keyword evidence="4" id="KW-1017">Isopeptide bond</keyword>
<evidence type="ECO:0000256" key="11">
    <source>
        <dbReference type="ARBA" id="ARBA00037759"/>
    </source>
</evidence>
<evidence type="ECO:0000313" key="18">
    <source>
        <dbReference type="Proteomes" id="UP001075354"/>
    </source>
</evidence>
<evidence type="ECO:0000313" key="17">
    <source>
        <dbReference type="EMBL" id="KAJ1530338.1"/>
    </source>
</evidence>
<dbReference type="PANTHER" id="PTHR23253">
    <property type="entry name" value="EUKARYOTIC TRANSLATION INITIATION FACTOR 4 GAMMA"/>
    <property type="match status" value="1"/>
</dbReference>
<comment type="subunit">
    <text evidence="13">Interacts with the serine/threonine protein kinases MKNK1 and MKNK2. Binds EIF4A and EIF3. Interacts with MIF4GD. Interacts with DAZAP2.</text>
</comment>
<keyword evidence="6" id="KW-0597">Phosphoprotein</keyword>
<evidence type="ECO:0000256" key="4">
    <source>
        <dbReference type="ARBA" id="ARBA00022499"/>
    </source>
</evidence>
<dbReference type="Pfam" id="PF02020">
    <property type="entry name" value="W2"/>
    <property type="match status" value="1"/>
</dbReference>
<evidence type="ECO:0000259" key="15">
    <source>
        <dbReference type="PROSITE" id="PS51363"/>
    </source>
</evidence>
<keyword evidence="18" id="KW-1185">Reference proteome</keyword>
<feature type="region of interest" description="Disordered" evidence="14">
    <location>
        <begin position="297"/>
        <end position="328"/>
    </location>
</feature>
<feature type="domain" description="MI" evidence="16">
    <location>
        <begin position="529"/>
        <end position="652"/>
    </location>
</feature>
<evidence type="ECO:0000256" key="5">
    <source>
        <dbReference type="ARBA" id="ARBA00022540"/>
    </source>
</evidence>
<evidence type="ECO:0000256" key="10">
    <source>
        <dbReference type="ARBA" id="ARBA00022990"/>
    </source>
</evidence>
<dbReference type="SMART" id="SM00515">
    <property type="entry name" value="eIF5C"/>
    <property type="match status" value="1"/>
</dbReference>
<reference evidence="17" key="1">
    <citation type="submission" date="2022-12" db="EMBL/GenBank/DDBJ databases">
        <title>Chromosome-level genome assembly of the bean flower thrips Megalurothrips usitatus.</title>
        <authorList>
            <person name="Ma L."/>
            <person name="Liu Q."/>
            <person name="Li H."/>
            <person name="Cai W."/>
        </authorList>
    </citation>
    <scope>NUCLEOTIDE SEQUENCE</scope>
    <source>
        <strain evidence="17">Cailab_2022a</strain>
    </source>
</reference>
<comment type="caution">
    <text evidence="17">The sequence shown here is derived from an EMBL/GenBank/DDBJ whole genome shotgun (WGS) entry which is preliminary data.</text>
</comment>
<evidence type="ECO:0000256" key="1">
    <source>
        <dbReference type="ARBA" id="ARBA00005775"/>
    </source>
</evidence>
<gene>
    <name evidence="17" type="ORF">ONE63_005252</name>
</gene>
<dbReference type="CDD" id="cd11559">
    <property type="entry name" value="W2_eIF4G1_like"/>
    <property type="match status" value="1"/>
</dbReference>
<dbReference type="FunFam" id="1.25.40.180:FF:000007">
    <property type="entry name" value="Eukaryotic translation initiation factor 4 gamma 2"/>
    <property type="match status" value="1"/>
</dbReference>
<protein>
    <recommendedName>
        <fullName evidence="12">Eukaryotic translation initiation factor 4 gamma 2</fullName>
    </recommendedName>
</protein>
<dbReference type="GO" id="GO:0016281">
    <property type="term" value="C:eukaryotic translation initiation factor 4F complex"/>
    <property type="evidence" value="ECO:0007669"/>
    <property type="project" value="TreeGrafter"/>
</dbReference>
<dbReference type="SUPFAM" id="SSF48371">
    <property type="entry name" value="ARM repeat"/>
    <property type="match status" value="3"/>
</dbReference>
<dbReference type="GO" id="GO:0003743">
    <property type="term" value="F:translation initiation factor activity"/>
    <property type="evidence" value="ECO:0007669"/>
    <property type="project" value="UniProtKB-KW"/>
</dbReference>